<dbReference type="OrthoDB" id="9804315at2"/>
<dbReference type="Pfam" id="PF00186">
    <property type="entry name" value="DHFR_1"/>
    <property type="match status" value="1"/>
</dbReference>
<protein>
    <recommendedName>
        <fullName evidence="3 8">Dihydrofolate reductase</fullName>
        <ecNumber evidence="3 8">1.5.1.3</ecNumber>
    </recommendedName>
</protein>
<dbReference type="AlphaFoldDB" id="A0A1M4ZZT1"/>
<dbReference type="GO" id="GO:0046452">
    <property type="term" value="P:dihydrofolate metabolic process"/>
    <property type="evidence" value="ECO:0007669"/>
    <property type="project" value="TreeGrafter"/>
</dbReference>
<keyword evidence="5 8" id="KW-0521">NADP</keyword>
<dbReference type="PROSITE" id="PS00075">
    <property type="entry name" value="DHFR_1"/>
    <property type="match status" value="1"/>
</dbReference>
<dbReference type="GO" id="GO:0046655">
    <property type="term" value="P:folic acid metabolic process"/>
    <property type="evidence" value="ECO:0007669"/>
    <property type="project" value="TreeGrafter"/>
</dbReference>
<evidence type="ECO:0000256" key="5">
    <source>
        <dbReference type="ARBA" id="ARBA00022857"/>
    </source>
</evidence>
<dbReference type="SUPFAM" id="SSF53597">
    <property type="entry name" value="Dihydrofolate reductase-like"/>
    <property type="match status" value="1"/>
</dbReference>
<dbReference type="RefSeq" id="WP_073356134.1">
    <property type="nucleotide sequence ID" value="NZ_FQUZ01000016.1"/>
</dbReference>
<dbReference type="InterPro" id="IPR017925">
    <property type="entry name" value="DHFR_CS"/>
</dbReference>
<dbReference type="InterPro" id="IPR012259">
    <property type="entry name" value="DHFR"/>
</dbReference>
<comment type="catalytic activity">
    <reaction evidence="8">
        <text>(6S)-5,6,7,8-tetrahydrofolate + NADP(+) = 7,8-dihydrofolate + NADPH + H(+)</text>
        <dbReference type="Rhea" id="RHEA:15009"/>
        <dbReference type="ChEBI" id="CHEBI:15378"/>
        <dbReference type="ChEBI" id="CHEBI:57451"/>
        <dbReference type="ChEBI" id="CHEBI:57453"/>
        <dbReference type="ChEBI" id="CHEBI:57783"/>
        <dbReference type="ChEBI" id="CHEBI:58349"/>
        <dbReference type="EC" id="1.5.1.3"/>
    </reaction>
</comment>
<dbReference type="PRINTS" id="PR00070">
    <property type="entry name" value="DHFR"/>
</dbReference>
<organism evidence="11 12">
    <name type="scientific">Lampropedia hyalina DSM 16112</name>
    <dbReference type="NCBI Taxonomy" id="1122156"/>
    <lineage>
        <taxon>Bacteria</taxon>
        <taxon>Pseudomonadati</taxon>
        <taxon>Pseudomonadota</taxon>
        <taxon>Betaproteobacteria</taxon>
        <taxon>Burkholderiales</taxon>
        <taxon>Comamonadaceae</taxon>
        <taxon>Lampropedia</taxon>
    </lineage>
</organism>
<keyword evidence="12" id="KW-1185">Reference proteome</keyword>
<sequence length="177" mass="19211">MPEPQFSPATRVALVAAVAANGVIGRDGRLPWHFPADLQYFKALTSGHRIVMGRNTWQSFPRPLPHREHVVITSQKLDVPDGVIVVASMQQALALPGASPTVFVIGGHRAYQEALTYATDVYLTEIDADVPGDTRFPDWDRSGFAVADSQSGQSDIQGIGSGIAYRFVHYHRQGASA</sequence>
<comment type="pathway">
    <text evidence="1 8">Cofactor biosynthesis; tetrahydrofolate biosynthesis; 5,6,7,8-tetrahydrofolate from 7,8-dihydrofolate: step 1/1.</text>
</comment>
<dbReference type="InterPro" id="IPR024072">
    <property type="entry name" value="DHFR-like_dom_sf"/>
</dbReference>
<dbReference type="GO" id="GO:0050661">
    <property type="term" value="F:NADP binding"/>
    <property type="evidence" value="ECO:0007669"/>
    <property type="project" value="InterPro"/>
</dbReference>
<evidence type="ECO:0000256" key="2">
    <source>
        <dbReference type="ARBA" id="ARBA00009539"/>
    </source>
</evidence>
<reference evidence="11 12" key="1">
    <citation type="submission" date="2016-11" db="EMBL/GenBank/DDBJ databases">
        <authorList>
            <person name="Jaros S."/>
            <person name="Januszkiewicz K."/>
            <person name="Wedrychowicz H."/>
        </authorList>
    </citation>
    <scope>NUCLEOTIDE SEQUENCE [LARGE SCALE GENOMIC DNA]</scope>
    <source>
        <strain evidence="11 12">DSM 16112</strain>
    </source>
</reference>
<dbReference type="PANTHER" id="PTHR48069:SF3">
    <property type="entry name" value="DIHYDROFOLATE REDUCTASE"/>
    <property type="match status" value="1"/>
</dbReference>
<evidence type="ECO:0000313" key="11">
    <source>
        <dbReference type="EMBL" id="SHF23525.1"/>
    </source>
</evidence>
<evidence type="ECO:0000256" key="4">
    <source>
        <dbReference type="ARBA" id="ARBA00022563"/>
    </source>
</evidence>
<dbReference type="UniPathway" id="UPA00077">
    <property type="reaction ID" value="UER00158"/>
</dbReference>
<dbReference type="PANTHER" id="PTHR48069">
    <property type="entry name" value="DIHYDROFOLATE REDUCTASE"/>
    <property type="match status" value="1"/>
</dbReference>
<dbReference type="STRING" id="1122156.SAMN02745117_01557"/>
<dbReference type="EMBL" id="FQUZ01000016">
    <property type="protein sequence ID" value="SHF23525.1"/>
    <property type="molecule type" value="Genomic_DNA"/>
</dbReference>
<name>A0A1M4ZZT1_9BURK</name>
<dbReference type="EC" id="1.5.1.3" evidence="3 8"/>
<dbReference type="GO" id="GO:0046654">
    <property type="term" value="P:tetrahydrofolate biosynthetic process"/>
    <property type="evidence" value="ECO:0007669"/>
    <property type="project" value="UniProtKB-UniPathway"/>
</dbReference>
<evidence type="ECO:0000256" key="3">
    <source>
        <dbReference type="ARBA" id="ARBA00012856"/>
    </source>
</evidence>
<gene>
    <name evidence="11" type="ORF">SAMN02745117_01557</name>
</gene>
<keyword evidence="6 8" id="KW-0560">Oxidoreductase</keyword>
<accession>A0A1M4ZZT1</accession>
<proteinExistence type="inferred from homology"/>
<dbReference type="Proteomes" id="UP000184327">
    <property type="component" value="Unassembled WGS sequence"/>
</dbReference>
<dbReference type="GO" id="GO:0004146">
    <property type="term" value="F:dihydrofolate reductase activity"/>
    <property type="evidence" value="ECO:0007669"/>
    <property type="project" value="UniProtKB-EC"/>
</dbReference>
<evidence type="ECO:0000256" key="8">
    <source>
        <dbReference type="PIRNR" id="PIRNR000194"/>
    </source>
</evidence>
<dbReference type="InterPro" id="IPR001796">
    <property type="entry name" value="DHFR_dom"/>
</dbReference>
<dbReference type="CDD" id="cd00209">
    <property type="entry name" value="DHFR"/>
    <property type="match status" value="1"/>
</dbReference>
<comment type="function">
    <text evidence="7 8">Key enzyme in folate metabolism. Catalyzes an essential reaction for de novo glycine and purine synthesis, and for DNA precursor synthesis.</text>
</comment>
<dbReference type="GO" id="GO:0006730">
    <property type="term" value="P:one-carbon metabolic process"/>
    <property type="evidence" value="ECO:0007669"/>
    <property type="project" value="UniProtKB-KW"/>
</dbReference>
<feature type="domain" description="DHFR" evidence="10">
    <location>
        <begin position="11"/>
        <end position="172"/>
    </location>
</feature>
<dbReference type="PROSITE" id="PS51330">
    <property type="entry name" value="DHFR_2"/>
    <property type="match status" value="1"/>
</dbReference>
<keyword evidence="4 8" id="KW-0554">One-carbon metabolism</keyword>
<evidence type="ECO:0000256" key="7">
    <source>
        <dbReference type="ARBA" id="ARBA00025067"/>
    </source>
</evidence>
<evidence type="ECO:0000256" key="9">
    <source>
        <dbReference type="RuleBase" id="RU004474"/>
    </source>
</evidence>
<evidence type="ECO:0000256" key="6">
    <source>
        <dbReference type="ARBA" id="ARBA00023002"/>
    </source>
</evidence>
<dbReference type="Gene3D" id="3.40.430.10">
    <property type="entry name" value="Dihydrofolate Reductase, subunit A"/>
    <property type="match status" value="1"/>
</dbReference>
<evidence type="ECO:0000313" key="12">
    <source>
        <dbReference type="Proteomes" id="UP000184327"/>
    </source>
</evidence>
<evidence type="ECO:0000259" key="10">
    <source>
        <dbReference type="PROSITE" id="PS51330"/>
    </source>
</evidence>
<comment type="similarity">
    <text evidence="2 8 9">Belongs to the dihydrofolate reductase family.</text>
</comment>
<dbReference type="PIRSF" id="PIRSF000194">
    <property type="entry name" value="DHFR"/>
    <property type="match status" value="1"/>
</dbReference>
<evidence type="ECO:0000256" key="1">
    <source>
        <dbReference type="ARBA" id="ARBA00004903"/>
    </source>
</evidence>